<dbReference type="InterPro" id="IPR001680">
    <property type="entry name" value="WD40_rpt"/>
</dbReference>
<dbReference type="PANTHER" id="PTHR19857:SF8">
    <property type="entry name" value="ANGIO-ASSOCIATED MIGRATORY CELL PROTEIN"/>
    <property type="match status" value="1"/>
</dbReference>
<gene>
    <name evidence="4" type="ORF">FA15DRAFT_709194</name>
</gene>
<keyword evidence="1 3" id="KW-0853">WD repeat</keyword>
<reference evidence="4 5" key="1">
    <citation type="journal article" date="2019" name="Nat. Ecol. Evol.">
        <title>Megaphylogeny resolves global patterns of mushroom evolution.</title>
        <authorList>
            <person name="Varga T."/>
            <person name="Krizsan K."/>
            <person name="Foldi C."/>
            <person name="Dima B."/>
            <person name="Sanchez-Garcia M."/>
            <person name="Sanchez-Ramirez S."/>
            <person name="Szollosi G.J."/>
            <person name="Szarkandi J.G."/>
            <person name="Papp V."/>
            <person name="Albert L."/>
            <person name="Andreopoulos W."/>
            <person name="Angelini C."/>
            <person name="Antonin V."/>
            <person name="Barry K.W."/>
            <person name="Bougher N.L."/>
            <person name="Buchanan P."/>
            <person name="Buyck B."/>
            <person name="Bense V."/>
            <person name="Catcheside P."/>
            <person name="Chovatia M."/>
            <person name="Cooper J."/>
            <person name="Damon W."/>
            <person name="Desjardin D."/>
            <person name="Finy P."/>
            <person name="Geml J."/>
            <person name="Haridas S."/>
            <person name="Hughes K."/>
            <person name="Justo A."/>
            <person name="Karasinski D."/>
            <person name="Kautmanova I."/>
            <person name="Kiss B."/>
            <person name="Kocsube S."/>
            <person name="Kotiranta H."/>
            <person name="LaButti K.M."/>
            <person name="Lechner B.E."/>
            <person name="Liimatainen K."/>
            <person name="Lipzen A."/>
            <person name="Lukacs Z."/>
            <person name="Mihaltcheva S."/>
            <person name="Morgado L.N."/>
            <person name="Niskanen T."/>
            <person name="Noordeloos M.E."/>
            <person name="Ohm R.A."/>
            <person name="Ortiz-Santana B."/>
            <person name="Ovrebo C."/>
            <person name="Racz N."/>
            <person name="Riley R."/>
            <person name="Savchenko A."/>
            <person name="Shiryaev A."/>
            <person name="Soop K."/>
            <person name="Spirin V."/>
            <person name="Szebenyi C."/>
            <person name="Tomsovsky M."/>
            <person name="Tulloss R.E."/>
            <person name="Uehling J."/>
            <person name="Grigoriev I.V."/>
            <person name="Vagvolgyi C."/>
            <person name="Papp T."/>
            <person name="Martin F.M."/>
            <person name="Miettinen O."/>
            <person name="Hibbett D.S."/>
            <person name="Nagy L.G."/>
        </authorList>
    </citation>
    <scope>NUCLEOTIDE SEQUENCE [LARGE SCALE GENOMIC DNA]</scope>
    <source>
        <strain evidence="4 5">CBS 121175</strain>
    </source>
</reference>
<sequence length="445" mass="48501">MLSFIHIRTFLKQFSVFSSGYKLVARLTGHISQITQLAFSDDGEVLASGSSDETVRVWSTTTFKLLHELRDKDLRWGQTSVVKWLQGPPRCLFIGTGRGHVVIYKYSHSTARLITSENVFRTTAVEDLAFNSSTRCLVVCDTYGEIKAYLADSNFKLKFIWKYNVPGSFIIRRLQFSGSELYAYVLHTGQRLAIDPSTGQYKTERTVPTAMGGVSTSPDSGLTLVDNLSTGFDLYTSATLSKRVSFLLPGKLNKAKDAAFIENGGAVACPAPYGAVYLYGILSSTSSPNEIIRHKNVRVVTGQSYPGRHLLASGSGAGAFDIYLWEKKIQGGKSSFIVGGLFSFQGLFNLFVLCVVLSMSAAQWPGAFDTIAENIAAHLPSFETTPTTIVYISTVTAQYSTITPVEVHPPTTLASTLASTAAAAPYSTIPDGYFNDINPPDVLYL</sequence>
<evidence type="ECO:0000313" key="4">
    <source>
        <dbReference type="EMBL" id="TFK19204.1"/>
    </source>
</evidence>
<dbReference type="Proteomes" id="UP000307440">
    <property type="component" value="Unassembled WGS sequence"/>
</dbReference>
<dbReference type="InterPro" id="IPR051179">
    <property type="entry name" value="WD_repeat_multifunction"/>
</dbReference>
<dbReference type="PANTHER" id="PTHR19857">
    <property type="entry name" value="MITOCHONDRIAL DIVISION PROTEIN 1-RELATED"/>
    <property type="match status" value="1"/>
</dbReference>
<evidence type="ECO:0000256" key="2">
    <source>
        <dbReference type="ARBA" id="ARBA00022737"/>
    </source>
</evidence>
<dbReference type="InterPro" id="IPR015943">
    <property type="entry name" value="WD40/YVTN_repeat-like_dom_sf"/>
</dbReference>
<dbReference type="OrthoDB" id="3238562at2759"/>
<feature type="repeat" description="WD" evidence="3">
    <location>
        <begin position="27"/>
        <end position="68"/>
    </location>
</feature>
<proteinExistence type="predicted"/>
<dbReference type="EMBL" id="ML210354">
    <property type="protein sequence ID" value="TFK19204.1"/>
    <property type="molecule type" value="Genomic_DNA"/>
</dbReference>
<dbReference type="InterPro" id="IPR036322">
    <property type="entry name" value="WD40_repeat_dom_sf"/>
</dbReference>
<dbReference type="SUPFAM" id="SSF50978">
    <property type="entry name" value="WD40 repeat-like"/>
    <property type="match status" value="1"/>
</dbReference>
<evidence type="ECO:0000256" key="1">
    <source>
        <dbReference type="ARBA" id="ARBA00022574"/>
    </source>
</evidence>
<dbReference type="Gene3D" id="2.130.10.10">
    <property type="entry name" value="YVTN repeat-like/Quinoprotein amine dehydrogenase"/>
    <property type="match status" value="1"/>
</dbReference>
<dbReference type="AlphaFoldDB" id="A0A5C3KGX3"/>
<protein>
    <submittedName>
        <fullName evidence="4">WD40 repeat-like protein</fullName>
    </submittedName>
</protein>
<organism evidence="4 5">
    <name type="scientific">Coprinopsis marcescibilis</name>
    <name type="common">Agaric fungus</name>
    <name type="synonym">Psathyrella marcescibilis</name>
    <dbReference type="NCBI Taxonomy" id="230819"/>
    <lineage>
        <taxon>Eukaryota</taxon>
        <taxon>Fungi</taxon>
        <taxon>Dikarya</taxon>
        <taxon>Basidiomycota</taxon>
        <taxon>Agaricomycotina</taxon>
        <taxon>Agaricomycetes</taxon>
        <taxon>Agaricomycetidae</taxon>
        <taxon>Agaricales</taxon>
        <taxon>Agaricineae</taxon>
        <taxon>Psathyrellaceae</taxon>
        <taxon>Coprinopsis</taxon>
    </lineage>
</organism>
<accession>A0A5C3KGX3</accession>
<evidence type="ECO:0000256" key="3">
    <source>
        <dbReference type="PROSITE-ProRule" id="PRU00221"/>
    </source>
</evidence>
<dbReference type="SMART" id="SM00320">
    <property type="entry name" value="WD40"/>
    <property type="match status" value="3"/>
</dbReference>
<dbReference type="Pfam" id="PF00400">
    <property type="entry name" value="WD40"/>
    <property type="match status" value="1"/>
</dbReference>
<dbReference type="PROSITE" id="PS50082">
    <property type="entry name" value="WD_REPEATS_2"/>
    <property type="match status" value="1"/>
</dbReference>
<keyword evidence="2" id="KW-0677">Repeat</keyword>
<name>A0A5C3KGX3_COPMA</name>
<keyword evidence="5" id="KW-1185">Reference proteome</keyword>
<dbReference type="PROSITE" id="PS50294">
    <property type="entry name" value="WD_REPEATS_REGION"/>
    <property type="match status" value="1"/>
</dbReference>
<evidence type="ECO:0000313" key="5">
    <source>
        <dbReference type="Proteomes" id="UP000307440"/>
    </source>
</evidence>